<dbReference type="InterPro" id="IPR000477">
    <property type="entry name" value="RT_dom"/>
</dbReference>
<evidence type="ECO:0000256" key="6">
    <source>
        <dbReference type="ARBA" id="ARBA00022840"/>
    </source>
</evidence>
<dbReference type="Gene3D" id="1.10.8.720">
    <property type="entry name" value="Region D6 of dynein motor"/>
    <property type="match status" value="1"/>
</dbReference>
<dbReference type="GO" id="GO:0071897">
    <property type="term" value="P:DNA biosynthetic process"/>
    <property type="evidence" value="ECO:0007669"/>
    <property type="project" value="UniProtKB-ARBA"/>
</dbReference>
<organism evidence="14 15">
    <name type="scientific">Plutella xylostella</name>
    <name type="common">Diamondback moth</name>
    <name type="synonym">Plutella maculipennis</name>
    <dbReference type="NCBI Taxonomy" id="51655"/>
    <lineage>
        <taxon>Eukaryota</taxon>
        <taxon>Metazoa</taxon>
        <taxon>Ecdysozoa</taxon>
        <taxon>Arthropoda</taxon>
        <taxon>Hexapoda</taxon>
        <taxon>Insecta</taxon>
        <taxon>Pterygota</taxon>
        <taxon>Neoptera</taxon>
        <taxon>Endopterygota</taxon>
        <taxon>Lepidoptera</taxon>
        <taxon>Glossata</taxon>
        <taxon>Ditrysia</taxon>
        <taxon>Yponomeutoidea</taxon>
        <taxon>Plutellidae</taxon>
        <taxon>Plutella</taxon>
    </lineage>
</organism>
<dbReference type="Pfam" id="PF18198">
    <property type="entry name" value="AAA_lid_11"/>
    <property type="match status" value="1"/>
</dbReference>
<evidence type="ECO:0000256" key="1">
    <source>
        <dbReference type="ARBA" id="ARBA00004430"/>
    </source>
</evidence>
<evidence type="ECO:0000256" key="9">
    <source>
        <dbReference type="ARBA" id="ARBA00023069"/>
    </source>
</evidence>
<evidence type="ECO:0000256" key="10">
    <source>
        <dbReference type="ARBA" id="ARBA00023175"/>
    </source>
</evidence>
<keyword evidence="4" id="KW-0493">Microtubule</keyword>
<dbReference type="Pfam" id="PF12781">
    <property type="entry name" value="AAA_9"/>
    <property type="match status" value="1"/>
</dbReference>
<dbReference type="FunFam" id="1.20.1270.280:FF:000001">
    <property type="entry name" value="dynein heavy chain 7, axonemal"/>
    <property type="match status" value="1"/>
</dbReference>
<dbReference type="PANTHER" id="PTHR22878">
    <property type="entry name" value="DYNEIN HEAVY CHAIN 6, AXONEMAL-LIKE-RELATED"/>
    <property type="match status" value="1"/>
</dbReference>
<evidence type="ECO:0000256" key="8">
    <source>
        <dbReference type="ARBA" id="ARBA00023054"/>
    </source>
</evidence>
<keyword evidence="11" id="KW-0206">Cytoskeleton</keyword>
<dbReference type="InterPro" id="IPR042219">
    <property type="entry name" value="AAA_lid_11_sf"/>
</dbReference>
<dbReference type="SUPFAM" id="SSF56672">
    <property type="entry name" value="DNA/RNA polymerases"/>
    <property type="match status" value="1"/>
</dbReference>
<keyword evidence="9" id="KW-0969">Cilium</keyword>
<comment type="caution">
    <text evidence="14">The sequence shown here is derived from an EMBL/GenBank/DDBJ whole genome shotgun (WGS) entry which is preliminary data.</text>
</comment>
<dbReference type="InterPro" id="IPR004273">
    <property type="entry name" value="Dynein_heavy_D6_P-loop"/>
</dbReference>
<evidence type="ECO:0000259" key="13">
    <source>
        <dbReference type="PROSITE" id="PS50878"/>
    </source>
</evidence>
<dbReference type="CDD" id="cd01650">
    <property type="entry name" value="RT_nLTR_like"/>
    <property type="match status" value="1"/>
</dbReference>
<feature type="domain" description="Reverse transcriptase" evidence="13">
    <location>
        <begin position="737"/>
        <end position="967"/>
    </location>
</feature>
<evidence type="ECO:0000256" key="12">
    <source>
        <dbReference type="ARBA" id="ARBA00023273"/>
    </source>
</evidence>
<dbReference type="Gene3D" id="1.10.8.1220">
    <property type="match status" value="1"/>
</dbReference>
<keyword evidence="7" id="KW-0243">Dynein</keyword>
<dbReference type="FunFam" id="1.10.8.1220:FF:000001">
    <property type="entry name" value="Dynein axonemal heavy chain 5"/>
    <property type="match status" value="1"/>
</dbReference>
<dbReference type="InterPro" id="IPR026983">
    <property type="entry name" value="DHC"/>
</dbReference>
<dbReference type="InterPro" id="IPR043160">
    <property type="entry name" value="Dynein_C_barrel"/>
</dbReference>
<dbReference type="GO" id="GO:0007018">
    <property type="term" value="P:microtubule-based movement"/>
    <property type="evidence" value="ECO:0007669"/>
    <property type="project" value="InterPro"/>
</dbReference>
<dbReference type="GO" id="GO:0005524">
    <property type="term" value="F:ATP binding"/>
    <property type="evidence" value="ECO:0007669"/>
    <property type="project" value="UniProtKB-KW"/>
</dbReference>
<dbReference type="GO" id="GO:0005930">
    <property type="term" value="C:axoneme"/>
    <property type="evidence" value="ECO:0007669"/>
    <property type="project" value="UniProtKB-SubCell"/>
</dbReference>
<dbReference type="InterPro" id="IPR041228">
    <property type="entry name" value="Dynein_C"/>
</dbReference>
<dbReference type="FunFam" id="3.40.50.300:FF:001145">
    <property type="entry name" value="Putative dynein heavy chain"/>
    <property type="match status" value="1"/>
</dbReference>
<evidence type="ECO:0000256" key="4">
    <source>
        <dbReference type="ARBA" id="ARBA00022701"/>
    </source>
</evidence>
<dbReference type="Gene3D" id="3.40.50.300">
    <property type="entry name" value="P-loop containing nucleotide triphosphate hydrolases"/>
    <property type="match status" value="2"/>
</dbReference>
<keyword evidence="8" id="KW-0175">Coiled coil</keyword>
<sequence>MKKVEVPHTDGGTPLSILGDEVQIRTWQMHGLPRDPLSVESAVLMSHSRRWPLVVDPQTQANKWIRSMGKLDGLLVVKPNDRDLLRNFESALRFGKPILLENVGQELDPALDPVLKRQYYRQAGQLVLKLGDSLIPYSAGFRLYMTTKLPNPLYTPETSVKVQIVNFALVPSGLSEQLLSIVVAQERPDLEEVRGQLIISRAQMGVQLAEMQSDILYGLSNSEGSPVDDLQLITTLEAIKLKSVEIMAKVEDMEKTTLEIDDARQCYVPVANRGQILFFCLSGMANIDPMYQYSLEWFVKLFIKSMAETEPNEDIIERVETIMDHFTFLLYQNVCRSLFERHKLLFAFLMCARIFMDKGVIKPAEFHFFVNGGKIEEESQNPDPKWISKRMWLDLQQMASVPSLRWFLNDFVDDLKFFKTYYDSWVPQRLPFPKAIESRLDAFQKLIILKCLRADKVIPAMQDYVVQQLGARFVEPQPADLAALLAESDPLAPIIFVLSTGTDPAADLLKFAEKMKMGKRFESISLGQGQGPLAENMMKIGCDFGNWVFFQNCHLSPSWMPTLEARVEALQPELVHRDFRLWLTSTPSPLFPVALLQNGYKMTVEPPRGIKANLLKAYMNQVPDFLEYFTSADPKVPNFKWLLFSLSLFHGVVLERRKFGPLGFNIPYEFTDGDLRICISQLHMFLTEYADVPLRMLTYTAGHINYGGRVTDDWDRRCLLCLLADYYSLAVLSERHSFDEHGAYKQVLESVVLRQFSNFLSSNNLLNPLQSGFRPSHSTCSALIKITDDLRKAVDDSQLTLLTLLDFSNAFNCVDHDILLSILRSLNMSGSVAEWFSSYLSGRRQRIRSDDIESDWCDVTAGVPQGGVLSPILFSVFINTLVSVLKFTSYHLYADDLQLYVSCGPGDVLEAIDKMTADLDAVKNWTANYGLLVNPSKTQVMFVGSRYHLARLRNGPLPPVIFNGVTLPYCDSVKNLGLHIQNNLSWELHVSEISRKIYASMHGLKRLQNFLPYSTKVTLVNSLLLPIIDYADVCYPDLTEELLDKLDRLLNLCIRYIFGLRKFSTRLFLEDLAFPPKSFIVAGPQKITNFLIQRCLQPITIKPHLPLVFENLPKLLHRNPLVVVVYLAARVNSEPFGQRRVKEIFILYITCHTFLWKYFPVLTSFLTASLSESDTEDTANYFGSRIISLRTKSQSLAATLDDYLTYIRTLPLNDDPALFGLNSNANISYAWSETMTTLTNLSELQPKELSLGDGESPEQRTAGAAADILAVLPAPLDLATIAAKHPVLYKESLNTVLIQESIRYNKLLAVISSSLKDLQKALKGLVVMSEALEGMAGSLARNLVPALWSSKAYPSLKPLAAWVKDLVLRVEFMQNWADHGIPRVFWISGFYFPQAFLTGALQNYARKHVIAIDTIAYAFEYLTQPPAKKPEDGCCVSGLFLEGARWNSSEMTLEECRPKELHTEMAIIYMRPEQNHRLQQGLYECPAYKTLLRAGTLSTTGHSTNYVMTIELPTHKPQSHWIKRGVALFCALDY</sequence>
<evidence type="ECO:0000256" key="11">
    <source>
        <dbReference type="ARBA" id="ARBA00023212"/>
    </source>
</evidence>
<dbReference type="Gene3D" id="6.10.140.1060">
    <property type="match status" value="1"/>
</dbReference>
<comment type="subcellular location">
    <subcellularLocation>
        <location evidence="1">Cytoplasm</location>
        <location evidence="1">Cytoskeleton</location>
        <location evidence="1">Cilium axoneme</location>
    </subcellularLocation>
</comment>
<keyword evidence="3" id="KW-0963">Cytoplasm</keyword>
<dbReference type="InterPro" id="IPR041658">
    <property type="entry name" value="AAA_lid_11"/>
</dbReference>
<evidence type="ECO:0000313" key="14">
    <source>
        <dbReference type="EMBL" id="CAG9128697.1"/>
    </source>
</evidence>
<keyword evidence="5" id="KW-0547">Nucleotide-binding</keyword>
<dbReference type="GO" id="GO:0030286">
    <property type="term" value="C:dynein complex"/>
    <property type="evidence" value="ECO:0007669"/>
    <property type="project" value="UniProtKB-KW"/>
</dbReference>
<evidence type="ECO:0000313" key="15">
    <source>
        <dbReference type="Proteomes" id="UP000653454"/>
    </source>
</evidence>
<dbReference type="GO" id="GO:0045505">
    <property type="term" value="F:dynein intermediate chain binding"/>
    <property type="evidence" value="ECO:0007669"/>
    <property type="project" value="InterPro"/>
</dbReference>
<gene>
    <name evidence="14" type="ORF">PLXY2_LOCUS9303</name>
</gene>
<accession>A0A8S4FPL8</accession>
<dbReference type="InterPro" id="IPR027417">
    <property type="entry name" value="P-loop_NTPase"/>
</dbReference>
<dbReference type="Gene3D" id="1.20.1270.280">
    <property type="match status" value="1"/>
</dbReference>
<dbReference type="Gene3D" id="3.10.490.20">
    <property type="match status" value="1"/>
</dbReference>
<dbReference type="FunFam" id="3.40.50.300:FF:000362">
    <property type="entry name" value="Dynein, axonemal, heavy chain 6"/>
    <property type="match status" value="1"/>
</dbReference>
<evidence type="ECO:0000256" key="7">
    <source>
        <dbReference type="ARBA" id="ARBA00023017"/>
    </source>
</evidence>
<protein>
    <submittedName>
        <fullName evidence="14">(diamondback moth) hypothetical protein</fullName>
    </submittedName>
</protein>
<name>A0A8S4FPL8_PLUXY</name>
<keyword evidence="15" id="KW-1185">Reference proteome</keyword>
<evidence type="ECO:0000256" key="2">
    <source>
        <dbReference type="ARBA" id="ARBA00008887"/>
    </source>
</evidence>
<keyword evidence="10" id="KW-0505">Motor protein</keyword>
<dbReference type="GO" id="GO:0005874">
    <property type="term" value="C:microtubule"/>
    <property type="evidence" value="ECO:0007669"/>
    <property type="project" value="UniProtKB-KW"/>
</dbReference>
<evidence type="ECO:0000256" key="5">
    <source>
        <dbReference type="ARBA" id="ARBA00022741"/>
    </source>
</evidence>
<evidence type="ECO:0000256" key="3">
    <source>
        <dbReference type="ARBA" id="ARBA00022490"/>
    </source>
</evidence>
<proteinExistence type="inferred from homology"/>
<keyword evidence="6" id="KW-0067">ATP-binding</keyword>
<dbReference type="PANTHER" id="PTHR22878:SF73">
    <property type="entry name" value="DYNEIN AXONEMAL HEAVY CHAIN 1"/>
    <property type="match status" value="1"/>
</dbReference>
<dbReference type="GO" id="GO:0051959">
    <property type="term" value="F:dynein light intermediate chain binding"/>
    <property type="evidence" value="ECO:0007669"/>
    <property type="project" value="InterPro"/>
</dbReference>
<dbReference type="InterPro" id="IPR043502">
    <property type="entry name" value="DNA/RNA_pol_sf"/>
</dbReference>
<reference evidence="14" key="1">
    <citation type="submission" date="2020-11" db="EMBL/GenBank/DDBJ databases">
        <authorList>
            <person name="Whiteford S."/>
        </authorList>
    </citation>
    <scope>NUCLEOTIDE SEQUENCE</scope>
</reference>
<comment type="similarity">
    <text evidence="2">Belongs to the dynein heavy chain family.</text>
</comment>
<dbReference type="Proteomes" id="UP000653454">
    <property type="component" value="Unassembled WGS sequence"/>
</dbReference>
<dbReference type="Pfam" id="PF03028">
    <property type="entry name" value="Dynein_heavy"/>
    <property type="match status" value="1"/>
</dbReference>
<dbReference type="InterPro" id="IPR035706">
    <property type="entry name" value="AAA_9"/>
</dbReference>
<dbReference type="FunFam" id="3.10.490.20:FF:000001">
    <property type="entry name" value="dynein heavy chain 7, axonemal"/>
    <property type="match status" value="1"/>
</dbReference>
<keyword evidence="12" id="KW-0966">Cell projection</keyword>
<dbReference type="PROSITE" id="PS50878">
    <property type="entry name" value="RT_POL"/>
    <property type="match status" value="1"/>
</dbReference>
<dbReference type="EMBL" id="CAJHNJ030000036">
    <property type="protein sequence ID" value="CAG9128697.1"/>
    <property type="molecule type" value="Genomic_DNA"/>
</dbReference>
<dbReference type="Pfam" id="PF18199">
    <property type="entry name" value="Dynein_C"/>
    <property type="match status" value="1"/>
</dbReference>
<dbReference type="GO" id="GO:0008569">
    <property type="term" value="F:minus-end-directed microtubule motor activity"/>
    <property type="evidence" value="ECO:0007669"/>
    <property type="project" value="InterPro"/>
</dbReference>